<sequence>MADIRLKSYSLATIKNSIFAVGICQKSNNCLQYRGGSCRLIVRFAAFMGYQTYPDESRILQ</sequence>
<evidence type="ECO:0000313" key="1">
    <source>
        <dbReference type="EMBL" id="BCV44555.1"/>
    </source>
</evidence>
<organism evidence="1 2">
    <name type="scientific">Shewanella algae</name>
    <dbReference type="NCBI Taxonomy" id="38313"/>
    <lineage>
        <taxon>Bacteria</taxon>
        <taxon>Pseudomonadati</taxon>
        <taxon>Pseudomonadota</taxon>
        <taxon>Gammaproteobacteria</taxon>
        <taxon>Alteromonadales</taxon>
        <taxon>Shewanellaceae</taxon>
        <taxon>Shewanella</taxon>
    </lineage>
</organism>
<accession>A0AAD1NNK6</accession>
<dbReference type="Proteomes" id="UP000825078">
    <property type="component" value="Chromosome"/>
</dbReference>
<dbReference type="RefSeq" id="WP_208146718.1">
    <property type="nucleotide sequence ID" value="NZ_AP024613.1"/>
</dbReference>
<dbReference type="AlphaFoldDB" id="A0AAD1NNK6"/>
<gene>
    <name evidence="1" type="ORF">TUM17379_15730</name>
</gene>
<evidence type="ECO:0000313" key="2">
    <source>
        <dbReference type="Proteomes" id="UP000825078"/>
    </source>
</evidence>
<protein>
    <submittedName>
        <fullName evidence="1">Uncharacterized protein</fullName>
    </submittedName>
</protein>
<dbReference type="EMBL" id="AP024613">
    <property type="protein sequence ID" value="BCV44555.1"/>
    <property type="molecule type" value="Genomic_DNA"/>
</dbReference>
<proteinExistence type="predicted"/>
<reference evidence="1" key="1">
    <citation type="submission" date="2021-05" db="EMBL/GenBank/DDBJ databases">
        <title>Molecular characterization for Shewanella algae harboring chromosomal blaOXA-55-like strains isolated from clinical and environment sample.</title>
        <authorList>
            <person name="Ohama Y."/>
            <person name="Aoki K."/>
            <person name="Harada S."/>
            <person name="Moriya K."/>
            <person name="Ishii Y."/>
            <person name="Tateda K."/>
        </authorList>
    </citation>
    <scope>NUCLEOTIDE SEQUENCE</scope>
    <source>
        <strain evidence="1">TUM17379</strain>
    </source>
</reference>
<name>A0AAD1NNK6_9GAMM</name>